<dbReference type="Proteomes" id="UP000274762">
    <property type="component" value="Unassembled WGS sequence"/>
</dbReference>
<protein>
    <submittedName>
        <fullName evidence="2">Uncharacterized protein</fullName>
    </submittedName>
</protein>
<dbReference type="EMBL" id="RBKV01000002">
    <property type="protein sequence ID" value="RKR79849.1"/>
    <property type="molecule type" value="Genomic_DNA"/>
</dbReference>
<comment type="caution">
    <text evidence="2">The sequence shown here is derived from an EMBL/GenBank/DDBJ whole genome shotgun (WGS) entry which is preliminary data.</text>
</comment>
<evidence type="ECO:0000313" key="3">
    <source>
        <dbReference type="Proteomes" id="UP000274762"/>
    </source>
</evidence>
<reference evidence="2 3" key="1">
    <citation type="submission" date="2018-10" db="EMBL/GenBank/DDBJ databases">
        <title>Sequencing the genomes of 1000 actinobacteria strains.</title>
        <authorList>
            <person name="Klenk H.-P."/>
        </authorList>
    </citation>
    <scope>NUCLEOTIDE SEQUENCE [LARGE SCALE GENOMIC DNA]</scope>
    <source>
        <strain evidence="2 3">DSM 44343</strain>
    </source>
</reference>
<evidence type="ECO:0000256" key="1">
    <source>
        <dbReference type="SAM" id="MobiDB-lite"/>
    </source>
</evidence>
<dbReference type="RefSeq" id="WP_062801039.1">
    <property type="nucleotide sequence ID" value="NZ_CBCRXS010000023.1"/>
</dbReference>
<proteinExistence type="predicted"/>
<gene>
    <name evidence="2" type="ORF">DFJ75_4992</name>
</gene>
<sequence length="129" mass="14172">MTSTTSAYAPAVIPDELARTFTGILWAAANIAATRPEVVDAITEAVREIGGVNYDQQLTVESVCVKAAARRDPCALNPMLPGRRWASWAPGLTERERWDCLAEIADRWSDPSDRDTGLRPGRWDEPTTS</sequence>
<name>A0A495IVF3_WILMA</name>
<dbReference type="OrthoDB" id="9995293at2"/>
<dbReference type="AlphaFoldDB" id="A0A495IVF3"/>
<evidence type="ECO:0000313" key="2">
    <source>
        <dbReference type="EMBL" id="RKR79849.1"/>
    </source>
</evidence>
<feature type="region of interest" description="Disordered" evidence="1">
    <location>
        <begin position="108"/>
        <end position="129"/>
    </location>
</feature>
<accession>A0A495IVF3</accession>
<organism evidence="2 3">
    <name type="scientific">Williamsia marianensis</name>
    <dbReference type="NCBI Taxonomy" id="85044"/>
    <lineage>
        <taxon>Bacteria</taxon>
        <taxon>Bacillati</taxon>
        <taxon>Actinomycetota</taxon>
        <taxon>Actinomycetes</taxon>
        <taxon>Mycobacteriales</taxon>
        <taxon>Nocardiaceae</taxon>
        <taxon>Williamsia</taxon>
    </lineage>
</organism>